<dbReference type="SUPFAM" id="SSF50182">
    <property type="entry name" value="Sm-like ribonucleoproteins"/>
    <property type="match status" value="1"/>
</dbReference>
<dbReference type="AlphaFoldDB" id="A0AAE4BS31"/>
<protein>
    <submittedName>
        <fullName evidence="11">MscS family membrane protein</fullName>
    </submittedName>
</protein>
<evidence type="ECO:0000256" key="2">
    <source>
        <dbReference type="ARBA" id="ARBA00008017"/>
    </source>
</evidence>
<keyword evidence="6 7" id="KW-0472">Membrane</keyword>
<comment type="caution">
    <text evidence="11">The sequence shown here is derived from an EMBL/GenBank/DDBJ whole genome shotgun (WGS) entry which is preliminary data.</text>
</comment>
<evidence type="ECO:0000259" key="10">
    <source>
        <dbReference type="Pfam" id="PF21088"/>
    </source>
</evidence>
<keyword evidence="12" id="KW-1185">Reference proteome</keyword>
<dbReference type="InterPro" id="IPR011014">
    <property type="entry name" value="MscS_channel_TM-2"/>
</dbReference>
<comment type="subcellular location">
    <subcellularLocation>
        <location evidence="1">Cell membrane</location>
        <topology evidence="1">Multi-pass membrane protein</topology>
    </subcellularLocation>
</comment>
<evidence type="ECO:0000256" key="1">
    <source>
        <dbReference type="ARBA" id="ARBA00004651"/>
    </source>
</evidence>
<dbReference type="Pfam" id="PF21088">
    <property type="entry name" value="MS_channel_1st"/>
    <property type="match status" value="1"/>
</dbReference>
<keyword evidence="4 7" id="KW-0812">Transmembrane</keyword>
<dbReference type="PANTHER" id="PTHR30566:SF5">
    <property type="entry name" value="MECHANOSENSITIVE ION CHANNEL PROTEIN 1, MITOCHONDRIAL-RELATED"/>
    <property type="match status" value="1"/>
</dbReference>
<sequence>MRNRTGVVIFFLCMLLSSFAMSYDRGELVDAKYSTRTPQKTIVSLLAFLQDDRFDPAIASATIAGDYTKGEKIGYALKIKQIIDKKEAEVDLSEIPDKRLYKDKTSKERIYILFEDFPDLYLERINSNWLFSEHSIDNLPEIHKQLFPIVAPVPEFDFEELWEEVDSLGKDSVVTKVKKKTVVKRAPVVKTEKEMSDFYDKFDLSSPYETVRSHLIFLQDFNYKPELAAKTLNAPSRDENEKIALAIKLKQIYDGRGKYIDLASISRDPNFADSLGRMRKYIVEPSIPEIYLEKKGDDWVYSEASVEKIGSLYERTYPIVGASATFKYREILQKYFPEKSGMIFGQPIWKFMGLILLLVGIFITNALLVFLSRQVISLFNKDEAYQKVVIAIISQFYLILAVYFSNIVLQIINFTIEVYRYIIEVRDVLLVVLITVFLFKIIDLLAFHTLQGEDDSKRFFKARKSVMPFFSMTGKILITLVSVSYTLQMLGVDVSTLLAGISIGGLALALAAQDTLKNFFGSIMILMDSPFRVGDFISADKDGIKGSVEKIGLRSTLIRTVNDSVISVPNSSLANSQVDNLGRRNYRRLKFYLPLEFGQEMTNIHDLKRGIESVIIDHPKLRDDRYYCNLYDLTPYSVRMIVIAYVKGSYAEEMETRHEVLSQILLKASEMNVKVATLPKGFVPDEPAKATAGGGGLGSNDSGSLVF</sequence>
<dbReference type="InterPro" id="IPR006685">
    <property type="entry name" value="MscS_channel_2nd"/>
</dbReference>
<feature type="transmembrane region" description="Helical" evidence="7">
    <location>
        <begin position="392"/>
        <end position="416"/>
    </location>
</feature>
<dbReference type="InterPro" id="IPR049142">
    <property type="entry name" value="MS_channel_1st"/>
</dbReference>
<evidence type="ECO:0000256" key="8">
    <source>
        <dbReference type="SAM" id="SignalP"/>
    </source>
</evidence>
<name>A0AAE4BS31_9BACT</name>
<comment type="similarity">
    <text evidence="2">Belongs to the MscS (TC 1.A.23) family.</text>
</comment>
<dbReference type="InterPro" id="IPR023408">
    <property type="entry name" value="MscS_beta-dom_sf"/>
</dbReference>
<evidence type="ECO:0000256" key="6">
    <source>
        <dbReference type="ARBA" id="ARBA00023136"/>
    </source>
</evidence>
<dbReference type="Gene3D" id="1.10.287.1260">
    <property type="match status" value="1"/>
</dbReference>
<evidence type="ECO:0000256" key="3">
    <source>
        <dbReference type="ARBA" id="ARBA00022475"/>
    </source>
</evidence>
<dbReference type="EMBL" id="JAVDQD010000001">
    <property type="protein sequence ID" value="MDR6237927.1"/>
    <property type="molecule type" value="Genomic_DNA"/>
</dbReference>
<dbReference type="SUPFAM" id="SSF82861">
    <property type="entry name" value="Mechanosensitive channel protein MscS (YggB), transmembrane region"/>
    <property type="match status" value="1"/>
</dbReference>
<evidence type="ECO:0000313" key="12">
    <source>
        <dbReference type="Proteomes" id="UP001185092"/>
    </source>
</evidence>
<feature type="transmembrane region" description="Helical" evidence="7">
    <location>
        <begin position="348"/>
        <end position="371"/>
    </location>
</feature>
<accession>A0AAE4BS31</accession>
<feature type="domain" description="Mechanosensitive ion channel MscS" evidence="9">
    <location>
        <begin position="514"/>
        <end position="582"/>
    </location>
</feature>
<feature type="signal peptide" evidence="8">
    <location>
        <begin position="1"/>
        <end position="22"/>
    </location>
</feature>
<feature type="transmembrane region" description="Helical" evidence="7">
    <location>
        <begin position="494"/>
        <end position="512"/>
    </location>
</feature>
<dbReference type="GO" id="GO:0005886">
    <property type="term" value="C:plasma membrane"/>
    <property type="evidence" value="ECO:0007669"/>
    <property type="project" value="UniProtKB-SubCell"/>
</dbReference>
<feature type="transmembrane region" description="Helical" evidence="7">
    <location>
        <begin position="428"/>
        <end position="447"/>
    </location>
</feature>
<evidence type="ECO:0000313" key="11">
    <source>
        <dbReference type="EMBL" id="MDR6237927.1"/>
    </source>
</evidence>
<keyword evidence="5 7" id="KW-1133">Transmembrane helix</keyword>
<dbReference type="Pfam" id="PF00924">
    <property type="entry name" value="MS_channel_2nd"/>
    <property type="match status" value="1"/>
</dbReference>
<dbReference type="Proteomes" id="UP001185092">
    <property type="component" value="Unassembled WGS sequence"/>
</dbReference>
<evidence type="ECO:0000256" key="4">
    <source>
        <dbReference type="ARBA" id="ARBA00022692"/>
    </source>
</evidence>
<feature type="chain" id="PRO_5042078369" evidence="8">
    <location>
        <begin position="23"/>
        <end position="707"/>
    </location>
</feature>
<evidence type="ECO:0000256" key="7">
    <source>
        <dbReference type="SAM" id="Phobius"/>
    </source>
</evidence>
<dbReference type="RefSeq" id="WP_309937395.1">
    <property type="nucleotide sequence ID" value="NZ_AP025305.1"/>
</dbReference>
<keyword evidence="8" id="KW-0732">Signal</keyword>
<dbReference type="PANTHER" id="PTHR30566">
    <property type="entry name" value="YNAI-RELATED MECHANOSENSITIVE ION CHANNEL"/>
    <property type="match status" value="1"/>
</dbReference>
<keyword evidence="3" id="KW-1003">Cell membrane</keyword>
<feature type="transmembrane region" description="Helical" evidence="7">
    <location>
        <begin position="468"/>
        <end position="488"/>
    </location>
</feature>
<evidence type="ECO:0000256" key="5">
    <source>
        <dbReference type="ARBA" id="ARBA00022989"/>
    </source>
</evidence>
<feature type="domain" description="Mechanosensitive ion channel transmembrane helices 2/3" evidence="10">
    <location>
        <begin position="475"/>
        <end position="513"/>
    </location>
</feature>
<proteinExistence type="inferred from homology"/>
<dbReference type="Gene3D" id="2.30.30.60">
    <property type="match status" value="1"/>
</dbReference>
<dbReference type="InterPro" id="IPR010920">
    <property type="entry name" value="LSM_dom_sf"/>
</dbReference>
<gene>
    <name evidence="11" type="ORF">HNQ88_000903</name>
</gene>
<reference evidence="11" key="1">
    <citation type="submission" date="2023-07" db="EMBL/GenBank/DDBJ databases">
        <title>Genomic Encyclopedia of Type Strains, Phase IV (KMG-IV): sequencing the most valuable type-strain genomes for metagenomic binning, comparative biology and taxonomic classification.</title>
        <authorList>
            <person name="Goeker M."/>
        </authorList>
    </citation>
    <scope>NUCLEOTIDE SEQUENCE</scope>
    <source>
        <strain evidence="11">DSM 26174</strain>
    </source>
</reference>
<evidence type="ECO:0000259" key="9">
    <source>
        <dbReference type="Pfam" id="PF00924"/>
    </source>
</evidence>
<organism evidence="11 12">
    <name type="scientific">Aureibacter tunicatorum</name>
    <dbReference type="NCBI Taxonomy" id="866807"/>
    <lineage>
        <taxon>Bacteria</taxon>
        <taxon>Pseudomonadati</taxon>
        <taxon>Bacteroidota</taxon>
        <taxon>Cytophagia</taxon>
        <taxon>Cytophagales</taxon>
        <taxon>Persicobacteraceae</taxon>
        <taxon>Aureibacter</taxon>
    </lineage>
</organism>
<dbReference type="GO" id="GO:0008381">
    <property type="term" value="F:mechanosensitive monoatomic ion channel activity"/>
    <property type="evidence" value="ECO:0007669"/>
    <property type="project" value="UniProtKB-ARBA"/>
</dbReference>